<dbReference type="Gene3D" id="3.40.1390.10">
    <property type="entry name" value="MurE/MurF, N-terminal domain"/>
    <property type="match status" value="1"/>
</dbReference>
<gene>
    <name evidence="12" type="ORF">SAMN04488500_12021</name>
</gene>
<proteinExistence type="inferred from homology"/>
<keyword evidence="4 8" id="KW-0133">Cell shape</keyword>
<protein>
    <submittedName>
        <fullName evidence="12">UDP-N-acetylmuramoylalanyl-D-glutamate--2,6-diaminopimelate ligase</fullName>
    </submittedName>
</protein>
<sequence>MQAFYDIAAKATGITCHSDNVRPGSIFVAIRGRKTDGNVFGLTAAAKGALAIVTDCPEHLPQVGIPVITVPDARLALSELAAAFYDQPSHKLNLIGVTGSNGKTTIACMLEHIFCQAGFRAGLIGTVRVNTGKSSFPSTLTTPDAVSVQHYLAEMRQNKVTHAAMEVSAQGVDMHRVAHVRFSAGLITNVCADHLDFHGSFASYLEAKTKFLGLLSPETPLIINIADPYCNKMATRFAGHLITVGVNSQADISARVTQSTAYSSTFMLEINNPVVAISGQQLPLGRHYFKLPLPGRHNVENAVLAATAALVHGIAPAMIALTLASFKGVERRMDVFHTSGLTIVDDTALNPGSIDAVFDTIGAFRYNRLFVVNAIRGQRGPAINAANAAAIANQQQTLPFELMITASTGHVSHSDAVTDEERLAFLSTLDTQKISYTYMSTLPASIKAVLDNAGPGDLIVLIGAQGMDAGRQVLMALAKSSAPQHLTHLPLSAEALC</sequence>
<keyword evidence="12" id="KW-0436">Ligase</keyword>
<feature type="domain" description="Mur ligase central" evidence="11">
    <location>
        <begin position="97"/>
        <end position="309"/>
    </location>
</feature>
<dbReference type="Pfam" id="PF08245">
    <property type="entry name" value="Mur_ligase_M"/>
    <property type="match status" value="1"/>
</dbReference>
<dbReference type="InterPro" id="IPR013221">
    <property type="entry name" value="Mur_ligase_cen"/>
</dbReference>
<dbReference type="Gene3D" id="3.40.1190.10">
    <property type="entry name" value="Mur-like, catalytic domain"/>
    <property type="match status" value="1"/>
</dbReference>
<dbReference type="Pfam" id="PF02875">
    <property type="entry name" value="Mur_ligase_C"/>
    <property type="match status" value="1"/>
</dbReference>
<dbReference type="Gene3D" id="3.90.190.20">
    <property type="entry name" value="Mur ligase, C-terminal domain"/>
    <property type="match status" value="1"/>
</dbReference>
<dbReference type="InterPro" id="IPR005761">
    <property type="entry name" value="UDP-N-AcMur-Glu-dNH2Pim_ligase"/>
</dbReference>
<dbReference type="GO" id="GO:0008360">
    <property type="term" value="P:regulation of cell shape"/>
    <property type="evidence" value="ECO:0007669"/>
    <property type="project" value="UniProtKB-KW"/>
</dbReference>
<evidence type="ECO:0000256" key="8">
    <source>
        <dbReference type="RuleBase" id="RU004135"/>
    </source>
</evidence>
<evidence type="ECO:0000256" key="2">
    <source>
        <dbReference type="ARBA" id="ARBA00005898"/>
    </source>
</evidence>
<dbReference type="GO" id="GO:0005737">
    <property type="term" value="C:cytoplasm"/>
    <property type="evidence" value="ECO:0007669"/>
    <property type="project" value="UniProtKB-SubCell"/>
</dbReference>
<dbReference type="GO" id="GO:0051301">
    <property type="term" value="P:cell division"/>
    <property type="evidence" value="ECO:0007669"/>
    <property type="project" value="UniProtKB-KW"/>
</dbReference>
<evidence type="ECO:0000256" key="5">
    <source>
        <dbReference type="ARBA" id="ARBA00022984"/>
    </source>
</evidence>
<dbReference type="STRING" id="112901.SAMN04488500_12021"/>
<name>A0A1W2E534_9FIRM</name>
<comment type="subcellular location">
    <subcellularLocation>
        <location evidence="8">Cytoplasm</location>
    </subcellularLocation>
</comment>
<dbReference type="NCBIfam" id="TIGR01085">
    <property type="entry name" value="murE"/>
    <property type="match status" value="1"/>
</dbReference>
<dbReference type="AlphaFoldDB" id="A0A1W2E534"/>
<dbReference type="PANTHER" id="PTHR23135">
    <property type="entry name" value="MUR LIGASE FAMILY MEMBER"/>
    <property type="match status" value="1"/>
</dbReference>
<dbReference type="InterPro" id="IPR000713">
    <property type="entry name" value="Mur_ligase_N"/>
</dbReference>
<keyword evidence="3 8" id="KW-0132">Cell division</keyword>
<dbReference type="Pfam" id="PF01225">
    <property type="entry name" value="Mur_ligase"/>
    <property type="match status" value="1"/>
</dbReference>
<evidence type="ECO:0000256" key="4">
    <source>
        <dbReference type="ARBA" id="ARBA00022960"/>
    </source>
</evidence>
<dbReference type="InterPro" id="IPR004101">
    <property type="entry name" value="Mur_ligase_C"/>
</dbReference>
<keyword evidence="13" id="KW-1185">Reference proteome</keyword>
<evidence type="ECO:0000256" key="6">
    <source>
        <dbReference type="ARBA" id="ARBA00023306"/>
    </source>
</evidence>
<dbReference type="PANTHER" id="PTHR23135:SF4">
    <property type="entry name" value="UDP-N-ACETYLMURAMOYL-L-ALANYL-D-GLUTAMATE--2,6-DIAMINOPIMELATE LIGASE MURE HOMOLOG, CHLOROPLASTIC"/>
    <property type="match status" value="1"/>
</dbReference>
<keyword evidence="6 8" id="KW-0131">Cell cycle</keyword>
<dbReference type="InterPro" id="IPR036565">
    <property type="entry name" value="Mur-like_cat_sf"/>
</dbReference>
<evidence type="ECO:0000259" key="9">
    <source>
        <dbReference type="Pfam" id="PF01225"/>
    </source>
</evidence>
<evidence type="ECO:0000313" key="13">
    <source>
        <dbReference type="Proteomes" id="UP000192738"/>
    </source>
</evidence>
<dbReference type="SUPFAM" id="SSF53623">
    <property type="entry name" value="MurD-like peptide ligases, catalytic domain"/>
    <property type="match status" value="1"/>
</dbReference>
<keyword evidence="5 8" id="KW-0573">Peptidoglycan synthesis</keyword>
<feature type="domain" description="Mur ligase N-terminal catalytic" evidence="9">
    <location>
        <begin position="12"/>
        <end position="85"/>
    </location>
</feature>
<comment type="pathway">
    <text evidence="1 8">Cell wall biogenesis; peptidoglycan biosynthesis.</text>
</comment>
<dbReference type="GO" id="GO:0009252">
    <property type="term" value="P:peptidoglycan biosynthetic process"/>
    <property type="evidence" value="ECO:0007669"/>
    <property type="project" value="UniProtKB-KW"/>
</dbReference>
<dbReference type="GO" id="GO:0005524">
    <property type="term" value="F:ATP binding"/>
    <property type="evidence" value="ECO:0007669"/>
    <property type="project" value="InterPro"/>
</dbReference>
<dbReference type="GO" id="GO:0071555">
    <property type="term" value="P:cell wall organization"/>
    <property type="evidence" value="ECO:0007669"/>
    <property type="project" value="UniProtKB-KW"/>
</dbReference>
<dbReference type="EMBL" id="FWXI01000020">
    <property type="protein sequence ID" value="SMD04158.1"/>
    <property type="molecule type" value="Genomic_DNA"/>
</dbReference>
<evidence type="ECO:0000259" key="10">
    <source>
        <dbReference type="Pfam" id="PF02875"/>
    </source>
</evidence>
<dbReference type="InterPro" id="IPR035911">
    <property type="entry name" value="MurE/MurF_N"/>
</dbReference>
<dbReference type="RefSeq" id="WP_176215601.1">
    <property type="nucleotide sequence ID" value="NZ_CP155572.1"/>
</dbReference>
<dbReference type="InterPro" id="IPR036615">
    <property type="entry name" value="Mur_ligase_C_dom_sf"/>
</dbReference>
<dbReference type="Proteomes" id="UP000192738">
    <property type="component" value="Unassembled WGS sequence"/>
</dbReference>
<dbReference type="GO" id="GO:0016881">
    <property type="term" value="F:acid-amino acid ligase activity"/>
    <property type="evidence" value="ECO:0007669"/>
    <property type="project" value="InterPro"/>
</dbReference>
<feature type="domain" description="Mur ligase C-terminal" evidence="10">
    <location>
        <begin position="331"/>
        <end position="464"/>
    </location>
</feature>
<accession>A0A1W2E534</accession>
<evidence type="ECO:0000256" key="3">
    <source>
        <dbReference type="ARBA" id="ARBA00022618"/>
    </source>
</evidence>
<comment type="similarity">
    <text evidence="2">Belongs to the MurCDEF family. MurE subfamily.</text>
</comment>
<keyword evidence="7 8" id="KW-0961">Cell wall biogenesis/degradation</keyword>
<evidence type="ECO:0000256" key="7">
    <source>
        <dbReference type="ARBA" id="ARBA00023316"/>
    </source>
</evidence>
<dbReference type="SUPFAM" id="SSF53244">
    <property type="entry name" value="MurD-like peptide ligases, peptide-binding domain"/>
    <property type="match status" value="1"/>
</dbReference>
<organism evidence="12 13">
    <name type="scientific">Sporomusa malonica</name>
    <dbReference type="NCBI Taxonomy" id="112901"/>
    <lineage>
        <taxon>Bacteria</taxon>
        <taxon>Bacillati</taxon>
        <taxon>Bacillota</taxon>
        <taxon>Negativicutes</taxon>
        <taxon>Selenomonadales</taxon>
        <taxon>Sporomusaceae</taxon>
        <taxon>Sporomusa</taxon>
    </lineage>
</organism>
<evidence type="ECO:0000256" key="1">
    <source>
        <dbReference type="ARBA" id="ARBA00004752"/>
    </source>
</evidence>
<evidence type="ECO:0000313" key="12">
    <source>
        <dbReference type="EMBL" id="SMD04158.1"/>
    </source>
</evidence>
<dbReference type="SUPFAM" id="SSF63418">
    <property type="entry name" value="MurE/MurF N-terminal domain"/>
    <property type="match status" value="1"/>
</dbReference>
<evidence type="ECO:0000259" key="11">
    <source>
        <dbReference type="Pfam" id="PF08245"/>
    </source>
</evidence>
<reference evidence="12 13" key="1">
    <citation type="submission" date="2017-04" db="EMBL/GenBank/DDBJ databases">
        <authorList>
            <person name="Afonso C.L."/>
            <person name="Miller P.J."/>
            <person name="Scott M.A."/>
            <person name="Spackman E."/>
            <person name="Goraichik I."/>
            <person name="Dimitrov K.M."/>
            <person name="Suarez D.L."/>
            <person name="Swayne D.E."/>
        </authorList>
    </citation>
    <scope>NUCLEOTIDE SEQUENCE [LARGE SCALE GENOMIC DNA]</scope>
    <source>
        <strain evidence="12 13">DSM 5090</strain>
    </source>
</reference>